<dbReference type="SUPFAM" id="SSF55874">
    <property type="entry name" value="ATPase domain of HSP90 chaperone/DNA topoisomerase II/histidine kinase"/>
    <property type="match status" value="1"/>
</dbReference>
<dbReference type="Pfam" id="PF08448">
    <property type="entry name" value="PAS_4"/>
    <property type="match status" value="1"/>
</dbReference>
<dbReference type="InterPro" id="IPR005467">
    <property type="entry name" value="His_kinase_dom"/>
</dbReference>
<evidence type="ECO:0000259" key="7">
    <source>
        <dbReference type="PROSITE" id="PS50109"/>
    </source>
</evidence>
<dbReference type="Pfam" id="PF13188">
    <property type="entry name" value="PAS_8"/>
    <property type="match status" value="1"/>
</dbReference>
<accession>A0ABS7TLW0</accession>
<evidence type="ECO:0000313" key="11">
    <source>
        <dbReference type="Proteomes" id="UP001139031"/>
    </source>
</evidence>
<dbReference type="CDD" id="cd00130">
    <property type="entry name" value="PAS"/>
    <property type="match status" value="1"/>
</dbReference>
<dbReference type="InterPro" id="IPR035965">
    <property type="entry name" value="PAS-like_dom_sf"/>
</dbReference>
<dbReference type="InterPro" id="IPR050736">
    <property type="entry name" value="Sensor_HK_Regulatory"/>
</dbReference>
<keyword evidence="5" id="KW-0418">Kinase</keyword>
<evidence type="ECO:0000256" key="1">
    <source>
        <dbReference type="ARBA" id="ARBA00000085"/>
    </source>
</evidence>
<evidence type="ECO:0000259" key="8">
    <source>
        <dbReference type="PROSITE" id="PS50112"/>
    </source>
</evidence>
<evidence type="ECO:0000256" key="3">
    <source>
        <dbReference type="ARBA" id="ARBA00022553"/>
    </source>
</evidence>
<dbReference type="SUPFAM" id="SSF47384">
    <property type="entry name" value="Homodimeric domain of signal transducing histidine kinase"/>
    <property type="match status" value="1"/>
</dbReference>
<keyword evidence="3" id="KW-0597">Phosphoprotein</keyword>
<dbReference type="SMART" id="SM00387">
    <property type="entry name" value="HATPase_c"/>
    <property type="match status" value="1"/>
</dbReference>
<dbReference type="SMART" id="SM00388">
    <property type="entry name" value="HisKA"/>
    <property type="match status" value="1"/>
</dbReference>
<dbReference type="EC" id="2.7.13.3" evidence="2"/>
<feature type="domain" description="Histidine kinase" evidence="7">
    <location>
        <begin position="480"/>
        <end position="695"/>
    </location>
</feature>
<protein>
    <recommendedName>
        <fullName evidence="2">histidine kinase</fullName>
        <ecNumber evidence="2">2.7.13.3</ecNumber>
    </recommendedName>
</protein>
<sequence>MGEPAYTVASPTPAVPEALTAVVKASQAISKEVTWDRLARRLLEVGLEQSGADRGCLIGVERGELVVAADGRADEHGVRTELLPSLPLAGSGRAPTSVVQFVGRTRERVLLADAAVSGSFAHDEYFGACRPRSLLCLPILRAAEVCAVLYLENERDCGGFTDERLTVLELIAAQGAIAYDNVQLIARLEQENVERRRAEACLEERCALLQQIIDNTTAVICMKDLAGRLLLVNRRFAELMHADVESMRGKTDYDYFSREQSDIFRASDLRVLRENRPLEVEETFEFGEGLQTYLSLKFPVADSAGRVCAICLISTDITGRKRAEERLRSSVSLLEATFDSTADGILVVDREGRLIQFNRKLADMLPSCAEMLRRRGHERPVLEAGLVREPEAYLARIRWLLAHPDANSLDIIELKDGRIFERYSQPQKLDGRAVGRVWSFRDVTTRVHAERERDRALLDERRSRGAAEEAVRLRDEFLVVASHELRTPLTSLQLAIERLGRQLSTGASPLVKRALEVCTRQSQRMASLVELLLEVGRVQAGRLALHRGRVDLGALAEDVTRQLAEDIARSGCEVTVQVEEPVVGSWDGARLEQAVINLLANALKFGAGRPIEIRVGRTDDTALLTLTDHGIGISSEAQAAIFERFGRAVSTRHYGGLGLGLFIARAIVEAHGGRVRVASIPGQGSTFTVELPLAA</sequence>
<dbReference type="InterPro" id="IPR036890">
    <property type="entry name" value="HATPase_C_sf"/>
</dbReference>
<dbReference type="EMBL" id="JAIRAU010000005">
    <property type="protein sequence ID" value="MBZ5709195.1"/>
    <property type="molecule type" value="Genomic_DNA"/>
</dbReference>
<evidence type="ECO:0000259" key="9">
    <source>
        <dbReference type="PROSITE" id="PS50113"/>
    </source>
</evidence>
<dbReference type="Pfam" id="PF01590">
    <property type="entry name" value="GAF"/>
    <property type="match status" value="1"/>
</dbReference>
<dbReference type="InterPro" id="IPR000700">
    <property type="entry name" value="PAS-assoc_C"/>
</dbReference>
<evidence type="ECO:0000256" key="6">
    <source>
        <dbReference type="ARBA" id="ARBA00023012"/>
    </source>
</evidence>
<keyword evidence="6" id="KW-0902">Two-component regulatory system</keyword>
<dbReference type="NCBIfam" id="TIGR00229">
    <property type="entry name" value="sensory_box"/>
    <property type="match status" value="2"/>
</dbReference>
<dbReference type="PRINTS" id="PR00344">
    <property type="entry name" value="BCTRLSENSOR"/>
</dbReference>
<dbReference type="PROSITE" id="PS50109">
    <property type="entry name" value="HIS_KIN"/>
    <property type="match status" value="1"/>
</dbReference>
<dbReference type="CDD" id="cd00082">
    <property type="entry name" value="HisKA"/>
    <property type="match status" value="1"/>
</dbReference>
<gene>
    <name evidence="10" type="ORF">K7C98_07975</name>
</gene>
<feature type="domain" description="PAC" evidence="9">
    <location>
        <begin position="278"/>
        <end position="329"/>
    </location>
</feature>
<feature type="domain" description="PAS" evidence="8">
    <location>
        <begin position="205"/>
        <end position="275"/>
    </location>
</feature>
<dbReference type="InterPro" id="IPR013656">
    <property type="entry name" value="PAS_4"/>
</dbReference>
<dbReference type="Gene3D" id="3.30.450.40">
    <property type="match status" value="1"/>
</dbReference>
<dbReference type="Pfam" id="PF00512">
    <property type="entry name" value="HisKA"/>
    <property type="match status" value="1"/>
</dbReference>
<dbReference type="SMART" id="SM00065">
    <property type="entry name" value="GAF"/>
    <property type="match status" value="1"/>
</dbReference>
<dbReference type="SUPFAM" id="SSF55785">
    <property type="entry name" value="PYP-like sensor domain (PAS domain)"/>
    <property type="match status" value="2"/>
</dbReference>
<dbReference type="InterPro" id="IPR003661">
    <property type="entry name" value="HisK_dim/P_dom"/>
</dbReference>
<organism evidence="10 11">
    <name type="scientific">Nannocystis pusilla</name>
    <dbReference type="NCBI Taxonomy" id="889268"/>
    <lineage>
        <taxon>Bacteria</taxon>
        <taxon>Pseudomonadati</taxon>
        <taxon>Myxococcota</taxon>
        <taxon>Polyangia</taxon>
        <taxon>Nannocystales</taxon>
        <taxon>Nannocystaceae</taxon>
        <taxon>Nannocystis</taxon>
    </lineage>
</organism>
<dbReference type="InterPro" id="IPR000014">
    <property type="entry name" value="PAS"/>
</dbReference>
<dbReference type="RefSeq" id="WP_224190973.1">
    <property type="nucleotide sequence ID" value="NZ_JAIRAU010000005.1"/>
</dbReference>
<evidence type="ECO:0000256" key="5">
    <source>
        <dbReference type="ARBA" id="ARBA00022777"/>
    </source>
</evidence>
<dbReference type="PANTHER" id="PTHR43711">
    <property type="entry name" value="TWO-COMPONENT HISTIDINE KINASE"/>
    <property type="match status" value="1"/>
</dbReference>
<dbReference type="Gene3D" id="3.30.565.10">
    <property type="entry name" value="Histidine kinase-like ATPase, C-terminal domain"/>
    <property type="match status" value="1"/>
</dbReference>
<dbReference type="Gene3D" id="3.30.450.20">
    <property type="entry name" value="PAS domain"/>
    <property type="match status" value="2"/>
</dbReference>
<proteinExistence type="predicted"/>
<dbReference type="Proteomes" id="UP001139031">
    <property type="component" value="Unassembled WGS sequence"/>
</dbReference>
<dbReference type="SUPFAM" id="SSF55781">
    <property type="entry name" value="GAF domain-like"/>
    <property type="match status" value="1"/>
</dbReference>
<name>A0ABS7TLW0_9BACT</name>
<evidence type="ECO:0000256" key="4">
    <source>
        <dbReference type="ARBA" id="ARBA00022679"/>
    </source>
</evidence>
<keyword evidence="4" id="KW-0808">Transferase</keyword>
<dbReference type="CDD" id="cd00075">
    <property type="entry name" value="HATPase"/>
    <property type="match status" value="1"/>
</dbReference>
<dbReference type="InterPro" id="IPR036097">
    <property type="entry name" value="HisK_dim/P_sf"/>
</dbReference>
<dbReference type="PROSITE" id="PS50112">
    <property type="entry name" value="PAS"/>
    <property type="match status" value="1"/>
</dbReference>
<comment type="catalytic activity">
    <reaction evidence="1">
        <text>ATP + protein L-histidine = ADP + protein N-phospho-L-histidine.</text>
        <dbReference type="EC" id="2.7.13.3"/>
    </reaction>
</comment>
<dbReference type="PROSITE" id="PS50113">
    <property type="entry name" value="PAC"/>
    <property type="match status" value="1"/>
</dbReference>
<reference evidence="10" key="1">
    <citation type="submission" date="2021-08" db="EMBL/GenBank/DDBJ databases">
        <authorList>
            <person name="Stevens D.C."/>
        </authorList>
    </citation>
    <scope>NUCLEOTIDE SEQUENCE</scope>
    <source>
        <strain evidence="10">DSM 53165</strain>
    </source>
</reference>
<dbReference type="InterPro" id="IPR003594">
    <property type="entry name" value="HATPase_dom"/>
</dbReference>
<dbReference type="PANTHER" id="PTHR43711:SF1">
    <property type="entry name" value="HISTIDINE KINASE 1"/>
    <property type="match status" value="1"/>
</dbReference>
<dbReference type="Gene3D" id="1.10.287.130">
    <property type="match status" value="1"/>
</dbReference>
<comment type="caution">
    <text evidence="10">The sequence shown here is derived from an EMBL/GenBank/DDBJ whole genome shotgun (WGS) entry which is preliminary data.</text>
</comment>
<dbReference type="Pfam" id="PF02518">
    <property type="entry name" value="HATPase_c"/>
    <property type="match status" value="1"/>
</dbReference>
<dbReference type="InterPro" id="IPR004358">
    <property type="entry name" value="Sig_transdc_His_kin-like_C"/>
</dbReference>
<evidence type="ECO:0000256" key="2">
    <source>
        <dbReference type="ARBA" id="ARBA00012438"/>
    </source>
</evidence>
<dbReference type="SMART" id="SM00091">
    <property type="entry name" value="PAS"/>
    <property type="match status" value="2"/>
</dbReference>
<evidence type="ECO:0000313" key="10">
    <source>
        <dbReference type="EMBL" id="MBZ5709195.1"/>
    </source>
</evidence>
<keyword evidence="11" id="KW-1185">Reference proteome</keyword>
<dbReference type="InterPro" id="IPR003018">
    <property type="entry name" value="GAF"/>
</dbReference>
<dbReference type="InterPro" id="IPR029016">
    <property type="entry name" value="GAF-like_dom_sf"/>
</dbReference>